<dbReference type="SUPFAM" id="SSF53822">
    <property type="entry name" value="Periplasmic binding protein-like I"/>
    <property type="match status" value="1"/>
</dbReference>
<dbReference type="SUPFAM" id="SSF47413">
    <property type="entry name" value="lambda repressor-like DNA-binding domains"/>
    <property type="match status" value="1"/>
</dbReference>
<dbReference type="CDD" id="cd01392">
    <property type="entry name" value="HTH_LacI"/>
    <property type="match status" value="1"/>
</dbReference>
<dbReference type="OrthoDB" id="3180992at2"/>
<dbReference type="RefSeq" id="WP_132077694.1">
    <property type="nucleotide sequence ID" value="NZ_DAMAKO010000007.1"/>
</dbReference>
<dbReference type="InterPro" id="IPR000843">
    <property type="entry name" value="HTH_LacI"/>
</dbReference>
<dbReference type="Pfam" id="PF00356">
    <property type="entry name" value="LacI"/>
    <property type="match status" value="1"/>
</dbReference>
<evidence type="ECO:0000256" key="3">
    <source>
        <dbReference type="ARBA" id="ARBA00023163"/>
    </source>
</evidence>
<evidence type="ECO:0000256" key="2">
    <source>
        <dbReference type="ARBA" id="ARBA00023125"/>
    </source>
</evidence>
<accession>A0A4R1PYX0</accession>
<dbReference type="AlphaFoldDB" id="A0A4R1PYX0"/>
<dbReference type="PANTHER" id="PTHR30146:SF145">
    <property type="entry name" value="RIBOSE OPERON REPRESSOR"/>
    <property type="match status" value="1"/>
</dbReference>
<dbReference type="GO" id="GO:0000976">
    <property type="term" value="F:transcription cis-regulatory region binding"/>
    <property type="evidence" value="ECO:0007669"/>
    <property type="project" value="TreeGrafter"/>
</dbReference>
<reference evidence="6 7" key="1">
    <citation type="submission" date="2019-03" db="EMBL/GenBank/DDBJ databases">
        <title>Genomic Encyclopedia of Type Strains, Phase IV (KMG-IV): sequencing the most valuable type-strain genomes for metagenomic binning, comparative biology and taxonomic classification.</title>
        <authorList>
            <person name="Goeker M."/>
        </authorList>
    </citation>
    <scope>NUCLEOTIDE SEQUENCE [LARGE SCALE GENOMIC DNA]</scope>
    <source>
        <strain evidence="6 7">DSM 15969</strain>
    </source>
</reference>
<dbReference type="InterPro" id="IPR028082">
    <property type="entry name" value="Peripla_BP_I"/>
</dbReference>
<keyword evidence="3" id="KW-0804">Transcription</keyword>
<sequence>MPVTIKDVAARAGVSKTTVSHYLNGRYDSMSKETKENIAQVVEELGYRPNALARSLKQKKTHTVGAIVANILNPFSTSMIRGVEDYCNQHGFSLILCNADEDPVKEREYLEVLADKQVDGLIINTTGHNNELVKSLNLHLPVVLIDRKVPEINTDTVTSDSRKGVQLMIDHLIRQGRREIAFFTMPCQEVSPRLERVFGYKQALATHGIACKPHLLVETALDEASIISAIKTVLAAPVPPAVIFGANNLMTMAVVKALKKLAVAIPQDIAVVGFDDWEWAELIDPPVTVVSQPTYAMGQEAAALLIKRLKSKKNRRKPAVILFDPELVVRKSCGE</sequence>
<evidence type="ECO:0000259" key="5">
    <source>
        <dbReference type="PROSITE" id="PS50943"/>
    </source>
</evidence>
<protein>
    <submittedName>
        <fullName evidence="6">LacI family kdg operon repressor/LacI family transcriptional regulator</fullName>
    </submittedName>
</protein>
<dbReference type="PRINTS" id="PR00036">
    <property type="entry name" value="HTHLACI"/>
</dbReference>
<dbReference type="Pfam" id="PF13377">
    <property type="entry name" value="Peripla_BP_3"/>
    <property type="match status" value="1"/>
</dbReference>
<dbReference type="GO" id="GO:0003700">
    <property type="term" value="F:DNA-binding transcription factor activity"/>
    <property type="evidence" value="ECO:0007669"/>
    <property type="project" value="TreeGrafter"/>
</dbReference>
<dbReference type="Proteomes" id="UP000295063">
    <property type="component" value="Unassembled WGS sequence"/>
</dbReference>
<dbReference type="Gene3D" id="3.40.50.2300">
    <property type="match status" value="2"/>
</dbReference>
<keyword evidence="2" id="KW-0238">DNA-binding</keyword>
<gene>
    <name evidence="6" type="ORF">EV210_104120</name>
</gene>
<feature type="domain" description="HTH cro/C1-type" evidence="5">
    <location>
        <begin position="4"/>
        <end position="52"/>
    </location>
</feature>
<dbReference type="InterPro" id="IPR046335">
    <property type="entry name" value="LacI/GalR-like_sensor"/>
</dbReference>
<dbReference type="InterPro" id="IPR001387">
    <property type="entry name" value="Cro/C1-type_HTH"/>
</dbReference>
<dbReference type="CDD" id="cd19977">
    <property type="entry name" value="PBP1_EndR-like"/>
    <property type="match status" value="1"/>
</dbReference>
<evidence type="ECO:0000313" key="6">
    <source>
        <dbReference type="EMBL" id="TCL38153.1"/>
    </source>
</evidence>
<name>A0A4R1PYX0_9FIRM</name>
<dbReference type="PANTHER" id="PTHR30146">
    <property type="entry name" value="LACI-RELATED TRANSCRIPTIONAL REPRESSOR"/>
    <property type="match status" value="1"/>
</dbReference>
<keyword evidence="7" id="KW-1185">Reference proteome</keyword>
<evidence type="ECO:0000259" key="4">
    <source>
        <dbReference type="PROSITE" id="PS50932"/>
    </source>
</evidence>
<proteinExistence type="predicted"/>
<evidence type="ECO:0000256" key="1">
    <source>
        <dbReference type="ARBA" id="ARBA00023015"/>
    </source>
</evidence>
<feature type="domain" description="HTH lacI-type" evidence="4">
    <location>
        <begin position="3"/>
        <end position="58"/>
    </location>
</feature>
<dbReference type="PROSITE" id="PS00356">
    <property type="entry name" value="HTH_LACI_1"/>
    <property type="match status" value="1"/>
</dbReference>
<comment type="caution">
    <text evidence="6">The sequence shown here is derived from an EMBL/GenBank/DDBJ whole genome shotgun (WGS) entry which is preliminary data.</text>
</comment>
<organism evidence="6 7">
    <name type="scientific">Anaerospora hongkongensis</name>
    <dbReference type="NCBI Taxonomy" id="244830"/>
    <lineage>
        <taxon>Bacteria</taxon>
        <taxon>Bacillati</taxon>
        <taxon>Bacillota</taxon>
        <taxon>Negativicutes</taxon>
        <taxon>Selenomonadales</taxon>
        <taxon>Sporomusaceae</taxon>
        <taxon>Anaerospora</taxon>
    </lineage>
</organism>
<dbReference type="PROSITE" id="PS50932">
    <property type="entry name" value="HTH_LACI_2"/>
    <property type="match status" value="1"/>
</dbReference>
<dbReference type="InterPro" id="IPR010982">
    <property type="entry name" value="Lambda_DNA-bd_dom_sf"/>
</dbReference>
<dbReference type="EMBL" id="SLUI01000004">
    <property type="protein sequence ID" value="TCL38153.1"/>
    <property type="molecule type" value="Genomic_DNA"/>
</dbReference>
<dbReference type="SMART" id="SM00354">
    <property type="entry name" value="HTH_LACI"/>
    <property type="match status" value="1"/>
</dbReference>
<evidence type="ECO:0000313" key="7">
    <source>
        <dbReference type="Proteomes" id="UP000295063"/>
    </source>
</evidence>
<dbReference type="PROSITE" id="PS50943">
    <property type="entry name" value="HTH_CROC1"/>
    <property type="match status" value="1"/>
</dbReference>
<keyword evidence="1" id="KW-0805">Transcription regulation</keyword>
<dbReference type="Gene3D" id="1.10.260.40">
    <property type="entry name" value="lambda repressor-like DNA-binding domains"/>
    <property type="match status" value="1"/>
</dbReference>